<dbReference type="Gene3D" id="1.25.40.10">
    <property type="entry name" value="Tetratricopeptide repeat domain"/>
    <property type="match status" value="7"/>
</dbReference>
<name>A0A2G9GIY7_9LAMI</name>
<feature type="repeat" description="PPR" evidence="3">
    <location>
        <begin position="250"/>
        <end position="284"/>
    </location>
</feature>
<evidence type="ECO:0000313" key="5">
    <source>
        <dbReference type="Proteomes" id="UP000231279"/>
    </source>
</evidence>
<evidence type="ECO:0000313" key="4">
    <source>
        <dbReference type="EMBL" id="PIN05261.1"/>
    </source>
</evidence>
<feature type="repeat" description="PPR" evidence="3">
    <location>
        <begin position="355"/>
        <end position="389"/>
    </location>
</feature>
<dbReference type="STRING" id="429701.A0A2G9GIY7"/>
<feature type="repeat" description="PPR" evidence="3">
    <location>
        <begin position="424"/>
        <end position="458"/>
    </location>
</feature>
<keyword evidence="5" id="KW-1185">Reference proteome</keyword>
<feature type="repeat" description="PPR" evidence="3">
    <location>
        <begin position="215"/>
        <end position="249"/>
    </location>
</feature>
<dbReference type="PANTHER" id="PTHR47938:SF35">
    <property type="entry name" value="PENTATRICOPEPTIDE REPEAT-CONTAINING PROTEIN 4, MITOCHONDRIAL-RELATED"/>
    <property type="match status" value="1"/>
</dbReference>
<dbReference type="EMBL" id="NKXS01004829">
    <property type="protein sequence ID" value="PIN05261.1"/>
    <property type="molecule type" value="Genomic_DNA"/>
</dbReference>
<dbReference type="Proteomes" id="UP000231279">
    <property type="component" value="Unassembled WGS sequence"/>
</dbReference>
<dbReference type="InterPro" id="IPR002885">
    <property type="entry name" value="PPR_rpt"/>
</dbReference>
<organism evidence="4 5">
    <name type="scientific">Handroanthus impetiginosus</name>
    <dbReference type="NCBI Taxonomy" id="429701"/>
    <lineage>
        <taxon>Eukaryota</taxon>
        <taxon>Viridiplantae</taxon>
        <taxon>Streptophyta</taxon>
        <taxon>Embryophyta</taxon>
        <taxon>Tracheophyta</taxon>
        <taxon>Spermatophyta</taxon>
        <taxon>Magnoliopsida</taxon>
        <taxon>eudicotyledons</taxon>
        <taxon>Gunneridae</taxon>
        <taxon>Pentapetalae</taxon>
        <taxon>asterids</taxon>
        <taxon>lamiids</taxon>
        <taxon>Lamiales</taxon>
        <taxon>Bignoniaceae</taxon>
        <taxon>Crescentiina</taxon>
        <taxon>Tabebuia alliance</taxon>
        <taxon>Handroanthus</taxon>
    </lineage>
</organism>
<feature type="repeat" description="PPR" evidence="3">
    <location>
        <begin position="902"/>
        <end position="936"/>
    </location>
</feature>
<evidence type="ECO:0000256" key="3">
    <source>
        <dbReference type="PROSITE-ProRule" id="PRU00708"/>
    </source>
</evidence>
<feature type="repeat" description="PPR" evidence="3">
    <location>
        <begin position="726"/>
        <end position="760"/>
    </location>
</feature>
<dbReference type="Pfam" id="PF01535">
    <property type="entry name" value="PPR"/>
    <property type="match status" value="7"/>
</dbReference>
<dbReference type="InterPro" id="IPR011990">
    <property type="entry name" value="TPR-like_helical_dom_sf"/>
</dbReference>
<dbReference type="PANTHER" id="PTHR47938">
    <property type="entry name" value="RESPIRATORY COMPLEX I CHAPERONE (CIA84), PUTATIVE (AFU_ORTHOLOGUE AFUA_2G06020)-RELATED"/>
    <property type="match status" value="1"/>
</dbReference>
<dbReference type="AlphaFoldDB" id="A0A2G9GIY7"/>
<dbReference type="GO" id="GO:0003729">
    <property type="term" value="F:mRNA binding"/>
    <property type="evidence" value="ECO:0007669"/>
    <property type="project" value="TreeGrafter"/>
</dbReference>
<feature type="repeat" description="PPR" evidence="3">
    <location>
        <begin position="493"/>
        <end position="527"/>
    </location>
</feature>
<dbReference type="OrthoDB" id="185373at2759"/>
<dbReference type="Pfam" id="PF13041">
    <property type="entry name" value="PPR_2"/>
    <property type="match status" value="5"/>
</dbReference>
<feature type="repeat" description="PPR" evidence="3">
    <location>
        <begin position="972"/>
        <end position="1006"/>
    </location>
</feature>
<comment type="similarity">
    <text evidence="1">Belongs to the PPR family. P subfamily.</text>
</comment>
<dbReference type="SUPFAM" id="SSF48452">
    <property type="entry name" value="TPR-like"/>
    <property type="match status" value="1"/>
</dbReference>
<dbReference type="SUPFAM" id="SSF81901">
    <property type="entry name" value="HCP-like"/>
    <property type="match status" value="1"/>
</dbReference>
<feature type="repeat" description="PPR" evidence="3">
    <location>
        <begin position="867"/>
        <end position="901"/>
    </location>
</feature>
<evidence type="ECO:0008006" key="6">
    <source>
        <dbReference type="Google" id="ProtNLM"/>
    </source>
</evidence>
<dbReference type="NCBIfam" id="TIGR00756">
    <property type="entry name" value="PPR"/>
    <property type="match status" value="15"/>
</dbReference>
<accession>A0A2G9GIY7</accession>
<evidence type="ECO:0000256" key="2">
    <source>
        <dbReference type="ARBA" id="ARBA00022737"/>
    </source>
</evidence>
<proteinExistence type="inferred from homology"/>
<feature type="repeat" description="PPR" evidence="3">
    <location>
        <begin position="691"/>
        <end position="725"/>
    </location>
</feature>
<sequence length="1045" mass="118405">MRYLFKGGISCSNSCSNLLNSHILAPGVAQLVCLSILSSKSLKNSKKVHGNSALNHPKELQGFGPLFDEILGILGTENIAVDKDAPYGFSVSKETQLKGNAGSLESSSYQLQGVCGNAKENGDHIKMGTLLDIETKGNEILDDMKVKDVSPIVHKVTEIVRSECAAVSMEERLENADFNYEEEVVEKVLKRCFKVPHLALRFFNWVKLRDGFRHSTDTFNTMISIAGEAKDFDLVEELVAEMEKCSCEKNVKTWTVLVSCYGKAKMIGKALFVFDEMKKAGFEPDAIAYRIMLDSLCNARKADLALEFYKDMVHNEVNLDLGLYKRLLKCFALYGDVSSVRLVGENMIKFSEISEAHVYGLMLTSFCMAGRIRESLELIRELKDKNIILDAGFFETLVKGLCSRDRIGDALEILEIMKKKNAFNPNIYGSLINAYLRRNKVSEAIKLFQEAKISGNVSVSTYTNLMQHLFLKNDFLKGLELYSEMLEMGIQLDSVAITAVAAGYIRQNRISEAWQVFKSMDEKDIKPTSKSYTVFLKELCKVSETDEVLRVLNEMQCSKVNIRDDIFREVLNEKLNAIIGIHRGIEEPNGDHCNKQELIAKSEPNQRAQNNLSDGLQESSARLHTNTDTQEVCEILSSSTNWCFIQEKLEKLCLGFTPDLVVEILRKCSLSAGMALKFFSWVGKQEGYSHNEQSYNMAMKIAGQSKNFKEMRSLFHEMRRRGYTMTSDTWTIMIMQYGRTGLTDIALRTFREMKLSGCKPTKNTYNSLIISLCGKKGRKVDEAIKICQEMVRSGCAPDKESVETYIRCLCEVNKLSEAKNCIESLRKFGFSTPLSYSMYFRALCRVGKLEEALALTDEVGSERNLLDQYTYGSLIHGLLQKGQLEEALEKMKHMEEQGIKPTTHVYTSLIIHYLKEKEIDKALKTLERMKQNDCEPTVVTYSALICGYVRSGQVSDAWEVFYRLKKKGPLPDFKTYSMFIDCLCRVGASEEAFKLIFEMLDDGIMPSTVNFRTIIYGLNREGKPNLAQIVLKKKLDLKRRRKMVT</sequence>
<comment type="caution">
    <text evidence="4">The sequence shown here is derived from an EMBL/GenBank/DDBJ whole genome shotgun (WGS) entry which is preliminary data.</text>
</comment>
<protein>
    <recommendedName>
        <fullName evidence="6">Pentacotripeptide-repeat region of PRORP domain-containing protein</fullName>
    </recommendedName>
</protein>
<feature type="repeat" description="PPR" evidence="3">
    <location>
        <begin position="761"/>
        <end position="797"/>
    </location>
</feature>
<dbReference type="PROSITE" id="PS51375">
    <property type="entry name" value="PPR"/>
    <property type="match status" value="13"/>
</dbReference>
<feature type="repeat" description="PPR" evidence="3">
    <location>
        <begin position="285"/>
        <end position="319"/>
    </location>
</feature>
<evidence type="ECO:0000256" key="1">
    <source>
        <dbReference type="ARBA" id="ARBA00007626"/>
    </source>
</evidence>
<feature type="repeat" description="PPR" evidence="3">
    <location>
        <begin position="937"/>
        <end position="971"/>
    </location>
</feature>
<keyword evidence="2" id="KW-0677">Repeat</keyword>
<reference evidence="5" key="1">
    <citation type="journal article" date="2018" name="Gigascience">
        <title>Genome assembly of the Pink Ipe (Handroanthus impetiginosus, Bignoniaceae), a highly valued, ecologically keystone Neotropical timber forest tree.</title>
        <authorList>
            <person name="Silva-Junior O.B."/>
            <person name="Grattapaglia D."/>
            <person name="Novaes E."/>
            <person name="Collevatti R.G."/>
        </authorList>
    </citation>
    <scope>NUCLEOTIDE SEQUENCE [LARGE SCALE GENOMIC DNA]</scope>
    <source>
        <strain evidence="5">cv. UFG-1</strain>
    </source>
</reference>
<gene>
    <name evidence="4" type="ORF">CDL12_22201</name>
</gene>